<protein>
    <submittedName>
        <fullName evidence="1">Uncharacterized protein</fullName>
    </submittedName>
</protein>
<reference evidence="2" key="1">
    <citation type="submission" date="2023-07" db="EMBL/GenBank/DDBJ databases">
        <title>30 novel species of actinomycetes from the DSMZ collection.</title>
        <authorList>
            <person name="Nouioui I."/>
        </authorList>
    </citation>
    <scope>NUCLEOTIDE SEQUENCE [LARGE SCALE GENOMIC DNA]</scope>
    <source>
        <strain evidence="2">DSM 44918</strain>
    </source>
</reference>
<proteinExistence type="predicted"/>
<sequence>MADLLEAEPDVEALSFYPHLLAWELALLSTDKWVGPWCCWTPSRTSATGRNRDFERLVQRLVWLMPSSFFVITRPQPPVVGRGGAPRPAGLAERTGASGSVAAAGSRQVLVGDFSSEDCEDYLARRLAAGESPLAGPEVRG</sequence>
<accession>A0ABU2LXC8</accession>
<evidence type="ECO:0000313" key="2">
    <source>
        <dbReference type="Proteomes" id="UP001183420"/>
    </source>
</evidence>
<organism evidence="1 2">
    <name type="scientific">Streptomyces millisiae</name>
    <dbReference type="NCBI Taxonomy" id="3075542"/>
    <lineage>
        <taxon>Bacteria</taxon>
        <taxon>Bacillati</taxon>
        <taxon>Actinomycetota</taxon>
        <taxon>Actinomycetes</taxon>
        <taxon>Kitasatosporales</taxon>
        <taxon>Streptomycetaceae</taxon>
        <taxon>Streptomyces</taxon>
    </lineage>
</organism>
<evidence type="ECO:0000313" key="1">
    <source>
        <dbReference type="EMBL" id="MDT0322254.1"/>
    </source>
</evidence>
<gene>
    <name evidence="1" type="ORF">RNC47_28415</name>
</gene>
<dbReference type="Proteomes" id="UP001183420">
    <property type="component" value="Unassembled WGS sequence"/>
</dbReference>
<name>A0ABU2LXC8_9ACTN</name>
<dbReference type="EMBL" id="JAVREM010000058">
    <property type="protein sequence ID" value="MDT0322254.1"/>
    <property type="molecule type" value="Genomic_DNA"/>
</dbReference>
<dbReference type="RefSeq" id="WP_311602777.1">
    <property type="nucleotide sequence ID" value="NZ_JAVREM010000058.1"/>
</dbReference>
<keyword evidence="2" id="KW-1185">Reference proteome</keyword>
<comment type="caution">
    <text evidence="1">The sequence shown here is derived from an EMBL/GenBank/DDBJ whole genome shotgun (WGS) entry which is preliminary data.</text>
</comment>